<dbReference type="PANTHER" id="PTHR36045">
    <property type="entry name" value="OS04G0558500 PROTEIN"/>
    <property type="match status" value="1"/>
</dbReference>
<organism evidence="1 2">
    <name type="scientific">Acorus calamus</name>
    <name type="common">Sweet flag</name>
    <dbReference type="NCBI Taxonomy" id="4465"/>
    <lineage>
        <taxon>Eukaryota</taxon>
        <taxon>Viridiplantae</taxon>
        <taxon>Streptophyta</taxon>
        <taxon>Embryophyta</taxon>
        <taxon>Tracheophyta</taxon>
        <taxon>Spermatophyta</taxon>
        <taxon>Magnoliopsida</taxon>
        <taxon>Liliopsida</taxon>
        <taxon>Acoraceae</taxon>
        <taxon>Acorus</taxon>
    </lineage>
</organism>
<reference evidence="1" key="1">
    <citation type="journal article" date="2023" name="Nat. Commun.">
        <title>Diploid and tetraploid genomes of Acorus and the evolution of monocots.</title>
        <authorList>
            <person name="Ma L."/>
            <person name="Liu K.W."/>
            <person name="Li Z."/>
            <person name="Hsiao Y.Y."/>
            <person name="Qi Y."/>
            <person name="Fu T."/>
            <person name="Tang G.D."/>
            <person name="Zhang D."/>
            <person name="Sun W.H."/>
            <person name="Liu D.K."/>
            <person name="Li Y."/>
            <person name="Chen G.Z."/>
            <person name="Liu X.D."/>
            <person name="Liao X.Y."/>
            <person name="Jiang Y.T."/>
            <person name="Yu X."/>
            <person name="Hao Y."/>
            <person name="Huang J."/>
            <person name="Zhao X.W."/>
            <person name="Ke S."/>
            <person name="Chen Y.Y."/>
            <person name="Wu W.L."/>
            <person name="Hsu J.L."/>
            <person name="Lin Y.F."/>
            <person name="Huang M.D."/>
            <person name="Li C.Y."/>
            <person name="Huang L."/>
            <person name="Wang Z.W."/>
            <person name="Zhao X."/>
            <person name="Zhong W.Y."/>
            <person name="Peng D.H."/>
            <person name="Ahmad S."/>
            <person name="Lan S."/>
            <person name="Zhang J.S."/>
            <person name="Tsai W.C."/>
            <person name="Van de Peer Y."/>
            <person name="Liu Z.J."/>
        </authorList>
    </citation>
    <scope>NUCLEOTIDE SEQUENCE</scope>
    <source>
        <strain evidence="1">CP</strain>
    </source>
</reference>
<keyword evidence="2" id="KW-1185">Reference proteome</keyword>
<proteinExistence type="predicted"/>
<accession>A0AAV9EL87</accession>
<dbReference type="Proteomes" id="UP001180020">
    <property type="component" value="Unassembled WGS sequence"/>
</dbReference>
<reference evidence="1" key="2">
    <citation type="submission" date="2023-06" db="EMBL/GenBank/DDBJ databases">
        <authorList>
            <person name="Ma L."/>
            <person name="Liu K.-W."/>
            <person name="Li Z."/>
            <person name="Hsiao Y.-Y."/>
            <person name="Qi Y."/>
            <person name="Fu T."/>
            <person name="Tang G."/>
            <person name="Zhang D."/>
            <person name="Sun W.-H."/>
            <person name="Liu D.-K."/>
            <person name="Li Y."/>
            <person name="Chen G.-Z."/>
            <person name="Liu X.-D."/>
            <person name="Liao X.-Y."/>
            <person name="Jiang Y.-T."/>
            <person name="Yu X."/>
            <person name="Hao Y."/>
            <person name="Huang J."/>
            <person name="Zhao X.-W."/>
            <person name="Ke S."/>
            <person name="Chen Y.-Y."/>
            <person name="Wu W.-L."/>
            <person name="Hsu J.-L."/>
            <person name="Lin Y.-F."/>
            <person name="Huang M.-D."/>
            <person name="Li C.-Y."/>
            <person name="Huang L."/>
            <person name="Wang Z.-W."/>
            <person name="Zhao X."/>
            <person name="Zhong W.-Y."/>
            <person name="Peng D.-H."/>
            <person name="Ahmad S."/>
            <person name="Lan S."/>
            <person name="Zhang J.-S."/>
            <person name="Tsai W.-C."/>
            <person name="Van De Peer Y."/>
            <person name="Liu Z.-J."/>
        </authorList>
    </citation>
    <scope>NUCLEOTIDE SEQUENCE</scope>
    <source>
        <strain evidence="1">CP</strain>
        <tissue evidence="1">Leaves</tissue>
    </source>
</reference>
<name>A0AAV9EL87_ACOCL</name>
<dbReference type="AlphaFoldDB" id="A0AAV9EL87"/>
<sequence length="125" mass="14223">MVCFAEAREGEASKGSPIAEEDPEIAEKIDLFKAKISRNAAVVPITLKRMNDCIAAINKLDRCNDAKWSPQIIRKNFPWDRGKHAEIYEKNWHAKTFEEIHEYLVASINLPECKINTLIVNSKLA</sequence>
<evidence type="ECO:0000313" key="2">
    <source>
        <dbReference type="Proteomes" id="UP001180020"/>
    </source>
</evidence>
<dbReference type="PANTHER" id="PTHR36045:SF2">
    <property type="entry name" value="OS04G0558500 PROTEIN"/>
    <property type="match status" value="1"/>
</dbReference>
<dbReference type="EMBL" id="JAUJYO010000006">
    <property type="protein sequence ID" value="KAK1314526.1"/>
    <property type="molecule type" value="Genomic_DNA"/>
</dbReference>
<gene>
    <name evidence="1" type="ORF">QJS10_CPA06g00296</name>
</gene>
<comment type="caution">
    <text evidence="1">The sequence shown here is derived from an EMBL/GenBank/DDBJ whole genome shotgun (WGS) entry which is preliminary data.</text>
</comment>
<protein>
    <submittedName>
        <fullName evidence="1">Uncharacterized protein</fullName>
    </submittedName>
</protein>
<evidence type="ECO:0000313" key="1">
    <source>
        <dbReference type="EMBL" id="KAK1314526.1"/>
    </source>
</evidence>